<dbReference type="InterPro" id="IPR019748">
    <property type="entry name" value="FERM_central"/>
</dbReference>
<evidence type="ECO:0000313" key="7">
    <source>
        <dbReference type="WBParaSite" id="PSAMB.scaffold2768size21408.g19189.t1"/>
    </source>
</evidence>
<dbReference type="AlphaFoldDB" id="A0A914VXH3"/>
<reference evidence="7" key="1">
    <citation type="submission" date="2022-11" db="UniProtKB">
        <authorList>
            <consortium name="WormBaseParasite"/>
        </authorList>
    </citation>
    <scope>IDENTIFICATION</scope>
</reference>
<dbReference type="CDD" id="cd13205">
    <property type="entry name" value="FERM_C_fermitin"/>
    <property type="match status" value="1"/>
</dbReference>
<keyword evidence="2" id="KW-0130">Cell adhesion</keyword>
<dbReference type="InterPro" id="IPR001849">
    <property type="entry name" value="PH_domain"/>
</dbReference>
<evidence type="ECO:0000313" key="6">
    <source>
        <dbReference type="Proteomes" id="UP000887566"/>
    </source>
</evidence>
<dbReference type="SUPFAM" id="SSF50729">
    <property type="entry name" value="PH domain-like"/>
    <property type="match status" value="2"/>
</dbReference>
<dbReference type="InterPro" id="IPR040790">
    <property type="entry name" value="Kindlin_2_N"/>
</dbReference>
<dbReference type="Gene3D" id="2.30.29.30">
    <property type="entry name" value="Pleckstrin-homology domain (PH domain)/Phosphotyrosine-binding domain (PTB)"/>
    <property type="match status" value="2"/>
</dbReference>
<dbReference type="InterPro" id="IPR037837">
    <property type="entry name" value="PH_Kindlin/fermitin"/>
</dbReference>
<dbReference type="SMART" id="SM00233">
    <property type="entry name" value="PH"/>
    <property type="match status" value="1"/>
</dbReference>
<dbReference type="GO" id="GO:0030055">
    <property type="term" value="C:cell-substrate junction"/>
    <property type="evidence" value="ECO:0007669"/>
    <property type="project" value="TreeGrafter"/>
</dbReference>
<dbReference type="CDD" id="cd17095">
    <property type="entry name" value="FERM_F0_kindlins"/>
    <property type="match status" value="1"/>
</dbReference>
<dbReference type="SUPFAM" id="SSF47031">
    <property type="entry name" value="Second domain of FERM"/>
    <property type="match status" value="1"/>
</dbReference>
<dbReference type="InterPro" id="IPR035963">
    <property type="entry name" value="FERM_2"/>
</dbReference>
<feature type="region of interest" description="Disordered" evidence="3">
    <location>
        <begin position="153"/>
        <end position="177"/>
    </location>
</feature>
<sequence length="715" mass="81112">MALLENGTVVGDATWLLPIHVTDMNVFRKLRVRGDMHIGGIMLRLVEEIDVTRDWSDHALWWPAKRKWLTHTRSTLDQLCVTAAMELEFTPMHKMARVQLPDLQMIDARLDFSVNTVKCTQQLCKELGIRYHEELSLKRFIPPDLLKRGLGFEADQAGPQPIRPGEESIGPGTLRRQTPISASASNLSGPRPLPAMQFPSGQIFNASEMGTLPRGVSPGPGYSGTLPLMNRSPVLPSVSWGEGLSNEQFDPALIHSPRIPPNKEAGIFRPTNFVEKAALNRGWLDSSRSLMEQGVFEGDVVLLRFKYMTFFDLNPKYDPVRINQLFEQAKNSILFEEFDHTEEESMMFAALQLQAALQTGNPEPVDADKDDVDVLLDELEQNLDAAALNRRADITQVPELAEYLKYFKPKKLTLKGYKRAYFTFRDLYLSWHNSVTDIHGPAVGRFCLKGCEVSPDVNVTQGKFCIKLLVPSAEGMTEFVLKCDAEGQYARWMAACRLAARGKTMADATYQPEVDSIKKLLQMQSGGHQAVSNQNGSSRPRAPSVQVPSDFNPDEFVAQRYTRRARSRQHLQQRISEAHGNVRTLSCQEAKLQYIRAWEALPEHGTHYFVVRFRAGRKPELLAVAFNRIMRMNIETGESIKTWRFSSMKKWHVNWEIKHVLVQFEGEDVEFKTLSADCKVCHEFIGGYIFLSLRSKDQNQTMNEEMFQKLTGGWS</sequence>
<dbReference type="WBParaSite" id="PSAMB.scaffold2768size21408.g19189.t1">
    <property type="protein sequence ID" value="PSAMB.scaffold2768size21408.g19189.t1"/>
    <property type="gene ID" value="PSAMB.scaffold2768size21408.g19189"/>
</dbReference>
<evidence type="ECO:0000256" key="1">
    <source>
        <dbReference type="ARBA" id="ARBA00008052"/>
    </source>
</evidence>
<feature type="region of interest" description="Disordered" evidence="3">
    <location>
        <begin position="525"/>
        <end position="549"/>
    </location>
</feature>
<evidence type="ECO:0000256" key="2">
    <source>
        <dbReference type="ARBA" id="ARBA00022889"/>
    </source>
</evidence>
<evidence type="ECO:0000256" key="3">
    <source>
        <dbReference type="SAM" id="MobiDB-lite"/>
    </source>
</evidence>
<protein>
    <submittedName>
        <fullName evidence="7">PH domain-containing protein</fullName>
    </submittedName>
</protein>
<accession>A0A914VXH3</accession>
<dbReference type="GO" id="GO:0007229">
    <property type="term" value="P:integrin-mediated signaling pathway"/>
    <property type="evidence" value="ECO:0007669"/>
    <property type="project" value="InterPro"/>
</dbReference>
<dbReference type="PANTHER" id="PTHR16160:SF13">
    <property type="entry name" value="FERMITIN 2-RELATED"/>
    <property type="match status" value="1"/>
</dbReference>
<dbReference type="InterPro" id="IPR019747">
    <property type="entry name" value="FERM_CS"/>
</dbReference>
<dbReference type="Pfam" id="PF18124">
    <property type="entry name" value="Kindlin_2_N"/>
    <property type="match status" value="1"/>
</dbReference>
<dbReference type="InterPro" id="IPR037843">
    <property type="entry name" value="Kindlin/fermitin"/>
</dbReference>
<keyword evidence="6" id="KW-1185">Reference proteome</keyword>
<dbReference type="InterPro" id="IPR011993">
    <property type="entry name" value="PH-like_dom_sf"/>
</dbReference>
<dbReference type="GO" id="GO:0005178">
    <property type="term" value="F:integrin binding"/>
    <property type="evidence" value="ECO:0007669"/>
    <property type="project" value="TreeGrafter"/>
</dbReference>
<dbReference type="Proteomes" id="UP000887566">
    <property type="component" value="Unplaced"/>
</dbReference>
<dbReference type="PROSITE" id="PS00660">
    <property type="entry name" value="FERM_1"/>
    <property type="match status" value="1"/>
</dbReference>
<proteinExistence type="inferred from homology"/>
<dbReference type="GO" id="GO:0007160">
    <property type="term" value="P:cell-matrix adhesion"/>
    <property type="evidence" value="ECO:0007669"/>
    <property type="project" value="TreeGrafter"/>
</dbReference>
<name>A0A914VXH3_9BILA</name>
<dbReference type="CDD" id="cd17096">
    <property type="entry name" value="FERM_F1_kindlins"/>
    <property type="match status" value="1"/>
</dbReference>
<dbReference type="Pfam" id="PF00169">
    <property type="entry name" value="PH"/>
    <property type="match status" value="1"/>
</dbReference>
<organism evidence="6 7">
    <name type="scientific">Plectus sambesii</name>
    <dbReference type="NCBI Taxonomy" id="2011161"/>
    <lineage>
        <taxon>Eukaryota</taxon>
        <taxon>Metazoa</taxon>
        <taxon>Ecdysozoa</taxon>
        <taxon>Nematoda</taxon>
        <taxon>Chromadorea</taxon>
        <taxon>Plectida</taxon>
        <taxon>Plectina</taxon>
        <taxon>Plectoidea</taxon>
        <taxon>Plectidae</taxon>
        <taxon>Plectus</taxon>
    </lineage>
</organism>
<dbReference type="InterPro" id="IPR019749">
    <property type="entry name" value="Band_41_domain"/>
</dbReference>
<feature type="domain" description="Band 4.1" evidence="5">
    <location>
        <begin position="90"/>
        <end position="609"/>
    </location>
</feature>
<evidence type="ECO:0000259" key="4">
    <source>
        <dbReference type="SMART" id="SM00233"/>
    </source>
</evidence>
<comment type="similarity">
    <text evidence="1">Belongs to the kindlin family.</text>
</comment>
<feature type="domain" description="PH" evidence="4">
    <location>
        <begin position="398"/>
        <end position="503"/>
    </location>
</feature>
<feature type="compositionally biased region" description="Polar residues" evidence="3">
    <location>
        <begin position="525"/>
        <end position="538"/>
    </location>
</feature>
<dbReference type="Gene3D" id="3.10.20.90">
    <property type="entry name" value="Phosphatidylinositol 3-kinase Catalytic Subunit, Chain A, domain 1"/>
    <property type="match status" value="2"/>
</dbReference>
<dbReference type="PANTHER" id="PTHR16160">
    <property type="entry name" value="FERMITIN 2-RELATED"/>
    <property type="match status" value="1"/>
</dbReference>
<dbReference type="SMART" id="SM00295">
    <property type="entry name" value="B41"/>
    <property type="match status" value="1"/>
</dbReference>
<dbReference type="Pfam" id="PF00373">
    <property type="entry name" value="FERM_M"/>
    <property type="match status" value="1"/>
</dbReference>
<evidence type="ECO:0000259" key="5">
    <source>
        <dbReference type="SMART" id="SM00295"/>
    </source>
</evidence>
<dbReference type="CDD" id="cd01237">
    <property type="entry name" value="PH_fermitin"/>
    <property type="match status" value="1"/>
</dbReference>